<accession>A0A8T9AWX2</accession>
<reference evidence="1" key="1">
    <citation type="submission" date="2019-07" db="EMBL/GenBank/DDBJ databases">
        <title>Mesorhizobum intechiensis sp. nov. isolated from nodules of Lotus tenuis growing in lowlands of the Flooding Pampa, Argentina.</title>
        <authorList>
            <person name="Estrella M.J."/>
            <person name="Torres Tejerizo G.A."/>
            <person name="Cumpa Velazquez L.M."/>
            <person name="Fontana F."/>
            <person name="Hansen L."/>
            <person name="Pistorio M."/>
            <person name="Sannazzaro A.I."/>
        </authorList>
    </citation>
    <scope>NUCLEOTIDE SEQUENCE</scope>
    <source>
        <strain evidence="1">BD68</strain>
    </source>
</reference>
<sequence length="46" mass="4599">MADTSDAKKLTDRVAALVEAARKAGADAADAVAVRGRSTGVSVRLG</sequence>
<dbReference type="InterPro" id="IPR035068">
    <property type="entry name" value="TldD/PmbA_N"/>
</dbReference>
<evidence type="ECO:0000313" key="2">
    <source>
        <dbReference type="Proteomes" id="UP000235507"/>
    </source>
</evidence>
<dbReference type="EMBL" id="PNOT02000020">
    <property type="protein sequence ID" value="TSE13943.1"/>
    <property type="molecule type" value="Genomic_DNA"/>
</dbReference>
<keyword evidence="2" id="KW-1185">Reference proteome</keyword>
<gene>
    <name evidence="1" type="ORF">C1D09_001515</name>
</gene>
<proteinExistence type="predicted"/>
<organism evidence="1 2">
    <name type="scientific">Mesorhizobium intechi</name>
    <dbReference type="NCBI Taxonomy" id="537601"/>
    <lineage>
        <taxon>Bacteria</taxon>
        <taxon>Pseudomonadati</taxon>
        <taxon>Pseudomonadota</taxon>
        <taxon>Alphaproteobacteria</taxon>
        <taxon>Hyphomicrobiales</taxon>
        <taxon>Phyllobacteriaceae</taxon>
        <taxon>Mesorhizobium</taxon>
    </lineage>
</organism>
<comment type="caution">
    <text evidence="1">The sequence shown here is derived from an EMBL/GenBank/DDBJ whole genome shotgun (WGS) entry which is preliminary data.</text>
</comment>
<evidence type="ECO:0000313" key="1">
    <source>
        <dbReference type="EMBL" id="TSE13943.1"/>
    </source>
</evidence>
<dbReference type="AlphaFoldDB" id="A0A8T9AWX2"/>
<feature type="non-terminal residue" evidence="1">
    <location>
        <position position="46"/>
    </location>
</feature>
<dbReference type="Proteomes" id="UP000235507">
    <property type="component" value="Unassembled WGS sequence"/>
</dbReference>
<dbReference type="Gene3D" id="3.30.2290.10">
    <property type="entry name" value="PmbA/TldD superfamily"/>
    <property type="match status" value="1"/>
</dbReference>
<name>A0A8T9AWX2_9HYPH</name>
<protein>
    <submittedName>
        <fullName evidence="1">TldD/PmbA family protein</fullName>
    </submittedName>
</protein>